<dbReference type="EMBL" id="GBXM01018815">
    <property type="protein sequence ID" value="JAH89762.1"/>
    <property type="molecule type" value="Transcribed_RNA"/>
</dbReference>
<reference evidence="2" key="1">
    <citation type="submission" date="2014-11" db="EMBL/GenBank/DDBJ databases">
        <authorList>
            <person name="Amaro Gonzalez C."/>
        </authorList>
    </citation>
    <scope>NUCLEOTIDE SEQUENCE</scope>
</reference>
<sequence length="53" mass="6086">MVVEHKYLSSFIMYSLNLTQCSFGSLSFVMSLFLSTKRSVSVARCPHFYQSRA</sequence>
<keyword evidence="1" id="KW-0472">Membrane</keyword>
<feature type="transmembrane region" description="Helical" evidence="1">
    <location>
        <begin position="12"/>
        <end position="34"/>
    </location>
</feature>
<name>A0A0E9WHE1_ANGAN</name>
<keyword evidence="1" id="KW-0812">Transmembrane</keyword>
<reference evidence="2" key="2">
    <citation type="journal article" date="2015" name="Fish Shellfish Immunol.">
        <title>Early steps in the European eel (Anguilla anguilla)-Vibrio vulnificus interaction in the gills: Role of the RtxA13 toxin.</title>
        <authorList>
            <person name="Callol A."/>
            <person name="Pajuelo D."/>
            <person name="Ebbesson L."/>
            <person name="Teles M."/>
            <person name="MacKenzie S."/>
            <person name="Amaro C."/>
        </authorList>
    </citation>
    <scope>NUCLEOTIDE SEQUENCE</scope>
</reference>
<evidence type="ECO:0000313" key="2">
    <source>
        <dbReference type="EMBL" id="JAH89762.1"/>
    </source>
</evidence>
<organism evidence="2">
    <name type="scientific">Anguilla anguilla</name>
    <name type="common">European freshwater eel</name>
    <name type="synonym">Muraena anguilla</name>
    <dbReference type="NCBI Taxonomy" id="7936"/>
    <lineage>
        <taxon>Eukaryota</taxon>
        <taxon>Metazoa</taxon>
        <taxon>Chordata</taxon>
        <taxon>Craniata</taxon>
        <taxon>Vertebrata</taxon>
        <taxon>Euteleostomi</taxon>
        <taxon>Actinopterygii</taxon>
        <taxon>Neopterygii</taxon>
        <taxon>Teleostei</taxon>
        <taxon>Anguilliformes</taxon>
        <taxon>Anguillidae</taxon>
        <taxon>Anguilla</taxon>
    </lineage>
</organism>
<accession>A0A0E9WHE1</accession>
<proteinExistence type="predicted"/>
<protein>
    <submittedName>
        <fullName evidence="2">Uncharacterized protein</fullName>
    </submittedName>
</protein>
<dbReference type="AlphaFoldDB" id="A0A0E9WHE1"/>
<keyword evidence="1" id="KW-1133">Transmembrane helix</keyword>
<evidence type="ECO:0000256" key="1">
    <source>
        <dbReference type="SAM" id="Phobius"/>
    </source>
</evidence>